<name>A0ACB6QYU2_9PLEO</name>
<keyword evidence="2" id="KW-1185">Reference proteome</keyword>
<organism evidence="1 2">
    <name type="scientific">Lindgomyces ingoldianus</name>
    <dbReference type="NCBI Taxonomy" id="673940"/>
    <lineage>
        <taxon>Eukaryota</taxon>
        <taxon>Fungi</taxon>
        <taxon>Dikarya</taxon>
        <taxon>Ascomycota</taxon>
        <taxon>Pezizomycotina</taxon>
        <taxon>Dothideomycetes</taxon>
        <taxon>Pleosporomycetidae</taxon>
        <taxon>Pleosporales</taxon>
        <taxon>Lindgomycetaceae</taxon>
        <taxon>Lindgomyces</taxon>
    </lineage>
</organism>
<dbReference type="Proteomes" id="UP000799755">
    <property type="component" value="Unassembled WGS sequence"/>
</dbReference>
<dbReference type="EMBL" id="MU003503">
    <property type="protein sequence ID" value="KAF2472061.1"/>
    <property type="molecule type" value="Genomic_DNA"/>
</dbReference>
<evidence type="ECO:0000313" key="2">
    <source>
        <dbReference type="Proteomes" id="UP000799755"/>
    </source>
</evidence>
<protein>
    <submittedName>
        <fullName evidence="1">Uncharacterized protein</fullName>
    </submittedName>
</protein>
<reference evidence="1" key="1">
    <citation type="journal article" date="2020" name="Stud. Mycol.">
        <title>101 Dothideomycetes genomes: a test case for predicting lifestyles and emergence of pathogens.</title>
        <authorList>
            <person name="Haridas S."/>
            <person name="Albert R."/>
            <person name="Binder M."/>
            <person name="Bloem J."/>
            <person name="Labutti K."/>
            <person name="Salamov A."/>
            <person name="Andreopoulos B."/>
            <person name="Baker S."/>
            <person name="Barry K."/>
            <person name="Bills G."/>
            <person name="Bluhm B."/>
            <person name="Cannon C."/>
            <person name="Castanera R."/>
            <person name="Culley D."/>
            <person name="Daum C."/>
            <person name="Ezra D."/>
            <person name="Gonzalez J."/>
            <person name="Henrissat B."/>
            <person name="Kuo A."/>
            <person name="Liang C."/>
            <person name="Lipzen A."/>
            <person name="Lutzoni F."/>
            <person name="Magnuson J."/>
            <person name="Mondo S."/>
            <person name="Nolan M."/>
            <person name="Ohm R."/>
            <person name="Pangilinan J."/>
            <person name="Park H.-J."/>
            <person name="Ramirez L."/>
            <person name="Alfaro M."/>
            <person name="Sun H."/>
            <person name="Tritt A."/>
            <person name="Yoshinaga Y."/>
            <person name="Zwiers L.-H."/>
            <person name="Turgeon B."/>
            <person name="Goodwin S."/>
            <person name="Spatafora J."/>
            <person name="Crous P."/>
            <person name="Grigoriev I."/>
        </authorList>
    </citation>
    <scope>NUCLEOTIDE SEQUENCE</scope>
    <source>
        <strain evidence="1">ATCC 200398</strain>
    </source>
</reference>
<sequence>MAASRRMAPPEWQPHQALYCAGERTGGPFNSVPGPTHMTKGLRPARTSVLSDPAASRSFSRHHLLYIMSSHDGPSLVPWLDPHCIMLPSRESSNGCHSSAPLLSLSTCSGTASQQYPRVESSGLLGPAPGSESAMPS</sequence>
<comment type="caution">
    <text evidence="1">The sequence shown here is derived from an EMBL/GenBank/DDBJ whole genome shotgun (WGS) entry which is preliminary data.</text>
</comment>
<accession>A0ACB6QYU2</accession>
<proteinExistence type="predicted"/>
<evidence type="ECO:0000313" key="1">
    <source>
        <dbReference type="EMBL" id="KAF2472061.1"/>
    </source>
</evidence>
<gene>
    <name evidence="1" type="ORF">BDR25DRAFT_17909</name>
</gene>